<dbReference type="SUPFAM" id="SSF51658">
    <property type="entry name" value="Xylose isomerase-like"/>
    <property type="match status" value="1"/>
</dbReference>
<comment type="caution">
    <text evidence="1">The sequence shown here is derived from an EMBL/GenBank/DDBJ whole genome shotgun (WGS) entry which is preliminary data.</text>
</comment>
<dbReference type="InterPro" id="IPR050312">
    <property type="entry name" value="IolE/XylAMocC-like"/>
</dbReference>
<name>A0A5N0V333_9PSEU</name>
<accession>A0A5N0V333</accession>
<dbReference type="Proteomes" id="UP000319769">
    <property type="component" value="Unassembled WGS sequence"/>
</dbReference>
<evidence type="ECO:0000313" key="2">
    <source>
        <dbReference type="Proteomes" id="UP000319769"/>
    </source>
</evidence>
<dbReference type="GO" id="GO:0016853">
    <property type="term" value="F:isomerase activity"/>
    <property type="evidence" value="ECO:0007669"/>
    <property type="project" value="UniProtKB-KW"/>
</dbReference>
<dbReference type="OrthoDB" id="9780241at2"/>
<protein>
    <submittedName>
        <fullName evidence="1">Sugar phosphate isomerase/epimerase</fullName>
    </submittedName>
</protein>
<keyword evidence="1" id="KW-0413">Isomerase</keyword>
<dbReference type="InterPro" id="IPR036237">
    <property type="entry name" value="Xyl_isomerase-like_sf"/>
</dbReference>
<dbReference type="PANTHER" id="PTHR12110:SF48">
    <property type="entry name" value="BLL3656 PROTEIN"/>
    <property type="match status" value="1"/>
</dbReference>
<dbReference type="RefSeq" id="WP_144747548.1">
    <property type="nucleotide sequence ID" value="NZ_VMNW02000030.1"/>
</dbReference>
<dbReference type="Gene3D" id="3.20.20.150">
    <property type="entry name" value="Divalent-metal-dependent TIM barrel enzymes"/>
    <property type="match status" value="1"/>
</dbReference>
<dbReference type="PANTHER" id="PTHR12110">
    <property type="entry name" value="HYDROXYPYRUVATE ISOMERASE"/>
    <property type="match status" value="1"/>
</dbReference>
<dbReference type="AlphaFoldDB" id="A0A5N0V333"/>
<evidence type="ECO:0000313" key="1">
    <source>
        <dbReference type="EMBL" id="KAA9159329.1"/>
    </source>
</evidence>
<proteinExistence type="predicted"/>
<organism evidence="1 2">
    <name type="scientific">Amycolatopsis acidicola</name>
    <dbReference type="NCBI Taxonomy" id="2596893"/>
    <lineage>
        <taxon>Bacteria</taxon>
        <taxon>Bacillati</taxon>
        <taxon>Actinomycetota</taxon>
        <taxon>Actinomycetes</taxon>
        <taxon>Pseudonocardiales</taxon>
        <taxon>Pseudonocardiaceae</taxon>
        <taxon>Amycolatopsis</taxon>
    </lineage>
</organism>
<reference evidence="1" key="1">
    <citation type="submission" date="2019-09" db="EMBL/GenBank/DDBJ databases">
        <authorList>
            <person name="Teo W.F.A."/>
            <person name="Duangmal K."/>
        </authorList>
    </citation>
    <scope>NUCLEOTIDE SEQUENCE [LARGE SCALE GENOMIC DNA]</scope>
    <source>
        <strain evidence="1">K81G1</strain>
    </source>
</reference>
<sequence length="283" mass="29749">MNPIGIAHLTLLKLSPPKLVEVAAEVGYHFVGVRVRAVTAGEEQYPMAAGSPMSLQTVRRLRDTGLRVRDIEFLTLGPETGPGDWRAMLDDGAALGATSLSCVGADPDRQRLTDTLAALTEDAMAVGIRPTLEPISYQPVSTVAGAAEIAAPAGAALLLDALHIHRGGSSLDDVRALDPDLVPCLQICDAPLAAPEHIELPPNLPMGMKADGSVLQVEARAHRLVAGEGELPLAELIAAVPEGVPLSVEVPHAVLQNELSSLEFARRNLDGLRRVLATADSHV</sequence>
<keyword evidence="2" id="KW-1185">Reference proteome</keyword>
<dbReference type="EMBL" id="VMNW02000030">
    <property type="protein sequence ID" value="KAA9159329.1"/>
    <property type="molecule type" value="Genomic_DNA"/>
</dbReference>
<gene>
    <name evidence="1" type="ORF">FPZ12_020725</name>
</gene>